<comment type="caution">
    <text evidence="1">The sequence shown here is derived from an EMBL/GenBank/DDBJ whole genome shotgun (WGS) entry which is preliminary data.</text>
</comment>
<name>A0A9D1J8Y8_9FIRM</name>
<dbReference type="GO" id="GO:0003824">
    <property type="term" value="F:catalytic activity"/>
    <property type="evidence" value="ECO:0007669"/>
    <property type="project" value="InterPro"/>
</dbReference>
<dbReference type="InterPro" id="IPR037081">
    <property type="entry name" value="Hyp_TM1506"/>
</dbReference>
<evidence type="ECO:0000313" key="2">
    <source>
        <dbReference type="Proteomes" id="UP000823913"/>
    </source>
</evidence>
<dbReference type="Pfam" id="PF08973">
    <property type="entry name" value="TM1506"/>
    <property type="match status" value="1"/>
</dbReference>
<reference evidence="1" key="2">
    <citation type="journal article" date="2021" name="PeerJ">
        <title>Extensive microbial diversity within the chicken gut microbiome revealed by metagenomics and culture.</title>
        <authorList>
            <person name="Gilroy R."/>
            <person name="Ravi A."/>
            <person name="Getino M."/>
            <person name="Pursley I."/>
            <person name="Horton D.L."/>
            <person name="Alikhan N.F."/>
            <person name="Baker D."/>
            <person name="Gharbi K."/>
            <person name="Hall N."/>
            <person name="Watson M."/>
            <person name="Adriaenssens E.M."/>
            <person name="Foster-Nyarko E."/>
            <person name="Jarju S."/>
            <person name="Secka A."/>
            <person name="Antonio M."/>
            <person name="Oren A."/>
            <person name="Chaudhuri R.R."/>
            <person name="La Ragione R."/>
            <person name="Hildebrand F."/>
            <person name="Pallen M.J."/>
        </authorList>
    </citation>
    <scope>NUCLEOTIDE SEQUENCE</scope>
    <source>
        <strain evidence="1">ChiW16-3235</strain>
    </source>
</reference>
<dbReference type="InterPro" id="IPR015067">
    <property type="entry name" value="DUF1893_TM1506-like"/>
</dbReference>
<organism evidence="1 2">
    <name type="scientific">Candidatus Coproplasma avicola</name>
    <dbReference type="NCBI Taxonomy" id="2840744"/>
    <lineage>
        <taxon>Bacteria</taxon>
        <taxon>Bacillati</taxon>
        <taxon>Bacillota</taxon>
        <taxon>Clostridia</taxon>
        <taxon>Eubacteriales</taxon>
        <taxon>Candidatus Coproplasma</taxon>
    </lineage>
</organism>
<dbReference type="AlphaFoldDB" id="A0A9D1J8Y8"/>
<protein>
    <submittedName>
        <fullName evidence="1">DUF1893 domain-containing protein</fullName>
    </submittedName>
</protein>
<dbReference type="EMBL" id="DVHK01000060">
    <property type="protein sequence ID" value="HIR66920.1"/>
    <property type="molecule type" value="Genomic_DNA"/>
</dbReference>
<sequence>MSNIGRAKSFLKDCATFALVGGDEVITCNRRGIAPLLEFAESGKNLSGFSAADKIVGKAAAMLYVLMGAEEVYAEVMSRAADGVFARFGVAHSCETLVDFIVNRRGDGVCPMENAVEDITQPAQAVPALRATLNALSGS</sequence>
<dbReference type="SUPFAM" id="SSF53927">
    <property type="entry name" value="Cytidine deaminase-like"/>
    <property type="match status" value="1"/>
</dbReference>
<gene>
    <name evidence="1" type="ORF">IAB94_02585</name>
</gene>
<evidence type="ECO:0000313" key="1">
    <source>
        <dbReference type="EMBL" id="HIR66920.1"/>
    </source>
</evidence>
<dbReference type="Gene3D" id="3.40.140.30">
    <property type="entry name" value="Hypothetical protein TM1506"/>
    <property type="match status" value="1"/>
</dbReference>
<proteinExistence type="predicted"/>
<dbReference type="InterPro" id="IPR016193">
    <property type="entry name" value="Cytidine_deaminase-like"/>
</dbReference>
<reference evidence="1" key="1">
    <citation type="submission" date="2020-10" db="EMBL/GenBank/DDBJ databases">
        <authorList>
            <person name="Gilroy R."/>
        </authorList>
    </citation>
    <scope>NUCLEOTIDE SEQUENCE</scope>
    <source>
        <strain evidence="1">ChiW16-3235</strain>
    </source>
</reference>
<dbReference type="Proteomes" id="UP000823913">
    <property type="component" value="Unassembled WGS sequence"/>
</dbReference>
<accession>A0A9D1J8Y8</accession>